<proteinExistence type="predicted"/>
<reference evidence="2" key="1">
    <citation type="journal article" date="2023" name="Front. Plant Sci.">
        <title>Chromosomal-level genome assembly of Melastoma candidum provides insights into trichome evolution.</title>
        <authorList>
            <person name="Zhong Y."/>
            <person name="Wu W."/>
            <person name="Sun C."/>
            <person name="Zou P."/>
            <person name="Liu Y."/>
            <person name="Dai S."/>
            <person name="Zhou R."/>
        </authorList>
    </citation>
    <scope>NUCLEOTIDE SEQUENCE [LARGE SCALE GENOMIC DNA]</scope>
</reference>
<name>A0ACB9RB38_9MYRT</name>
<evidence type="ECO:0000313" key="1">
    <source>
        <dbReference type="EMBL" id="KAI4375036.1"/>
    </source>
</evidence>
<gene>
    <name evidence="1" type="ORF">MLD38_012954</name>
</gene>
<evidence type="ECO:0000313" key="2">
    <source>
        <dbReference type="Proteomes" id="UP001057402"/>
    </source>
</evidence>
<keyword evidence="2" id="KW-1185">Reference proteome</keyword>
<protein>
    <submittedName>
        <fullName evidence="1">Uncharacterized protein</fullName>
    </submittedName>
</protein>
<dbReference type="Proteomes" id="UP001057402">
    <property type="component" value="Chromosome 4"/>
</dbReference>
<sequence>MGSNNLNFNNSGGGEPPPQAANSGLLGSLQLTRQPSVYSLTFDEFQSSLGGPSKDFGSMNMDDLLKSIWREENKFMASAIGQVQGGTLQRQGSLTLPRTLSQKTVDQVWKDIAKEFIPEKESSETGVAPAMPQQEPTLGEVTLEEFLVKAGIVREDALFGGDKVGNGSFLSDPMPVDNGAGLGAPKLDKGVNLMGMKNLHDDNHLIPVHPSSMPQNLNGACPDQQLPQQQQQSLVQTVPQILPKNPATPSLYGIRGGLPDKVVSNNMVQTGVLQGKGLGIVGLGAAPIVGTLNSPTNPVSFDGVRSNGDSSSVSPMPYVFNGGLRGRKCSATVEKVVERRQRRMIKNRESAARSRARKQAYTTELEGEVAKLKEENEELRKKQAEIIEMQKNQVAEMKTTQRGAKRQCLRRTQTGPW</sequence>
<comment type="caution">
    <text evidence="1">The sequence shown here is derived from an EMBL/GenBank/DDBJ whole genome shotgun (WGS) entry which is preliminary data.</text>
</comment>
<dbReference type="EMBL" id="CM042883">
    <property type="protein sequence ID" value="KAI4375036.1"/>
    <property type="molecule type" value="Genomic_DNA"/>
</dbReference>
<accession>A0ACB9RB38</accession>
<organism evidence="1 2">
    <name type="scientific">Melastoma candidum</name>
    <dbReference type="NCBI Taxonomy" id="119954"/>
    <lineage>
        <taxon>Eukaryota</taxon>
        <taxon>Viridiplantae</taxon>
        <taxon>Streptophyta</taxon>
        <taxon>Embryophyta</taxon>
        <taxon>Tracheophyta</taxon>
        <taxon>Spermatophyta</taxon>
        <taxon>Magnoliopsida</taxon>
        <taxon>eudicotyledons</taxon>
        <taxon>Gunneridae</taxon>
        <taxon>Pentapetalae</taxon>
        <taxon>rosids</taxon>
        <taxon>malvids</taxon>
        <taxon>Myrtales</taxon>
        <taxon>Melastomataceae</taxon>
        <taxon>Melastomatoideae</taxon>
        <taxon>Melastomateae</taxon>
        <taxon>Melastoma</taxon>
    </lineage>
</organism>